<protein>
    <submittedName>
        <fullName evidence="3">PQQ-dependent sugar dehydrogenase</fullName>
    </submittedName>
</protein>
<evidence type="ECO:0000259" key="2">
    <source>
        <dbReference type="Pfam" id="PF07995"/>
    </source>
</evidence>
<dbReference type="InterPro" id="IPR012938">
    <property type="entry name" value="Glc/Sorbosone_DH"/>
</dbReference>
<proteinExistence type="predicted"/>
<organism evidence="3 4">
    <name type="scientific">Rhodosalinus halophilus</name>
    <dbReference type="NCBI Taxonomy" id="2259333"/>
    <lineage>
        <taxon>Bacteria</taxon>
        <taxon>Pseudomonadati</taxon>
        <taxon>Pseudomonadota</taxon>
        <taxon>Alphaproteobacteria</taxon>
        <taxon>Rhodobacterales</taxon>
        <taxon>Paracoccaceae</taxon>
        <taxon>Rhodosalinus</taxon>
    </lineage>
</organism>
<feature type="domain" description="Glucose/Sorbosone dehydrogenase" evidence="2">
    <location>
        <begin position="62"/>
        <end position="399"/>
    </location>
</feature>
<dbReference type="InterPro" id="IPR011041">
    <property type="entry name" value="Quinoprot_gluc/sorb_DH_b-prop"/>
</dbReference>
<sequence length="406" mass="43889">MARNRIFLVLAATLAAGPLAAQDAHDWGVRNSDYAPFYDAQFRAPVEVSDVSLETRVLASGLEHPWAVAALPQGRGFLVTERPGRLRHLSAEGTVSEPIAGVPEVENRPQRTGGTPQAGLLDVKLGPDFAETRMVYLTYAKPVGDGLSATAAARGRLSEDLKRLEEVEDIWMQQPASPVRMHYGSRIVFDGAGHAFVTTGEHFGMEERELAQDLDTGHGKIVRIGLDGAIPDSNPFTGRDDARDAIWSYGHRNVQGAAMIGEHLWVIEHGPAGGDELNLVLPARNYGWPVVSYGMRYSGPAIGSGEPRQPGFEEPIYFWDPVIAPGDMAEHAGEQFAAWNGDLLIAGLVAPGIVRLELQGPLVTAEERILTDYGRVRDVEVLSDGSFLVATDYADGQIVHVTEGEG</sequence>
<dbReference type="OrthoDB" id="9770043at2"/>
<dbReference type="EMBL" id="QNTQ01000035">
    <property type="protein sequence ID" value="RBI82582.1"/>
    <property type="molecule type" value="Genomic_DNA"/>
</dbReference>
<dbReference type="PANTHER" id="PTHR19328">
    <property type="entry name" value="HEDGEHOG-INTERACTING PROTEIN"/>
    <property type="match status" value="1"/>
</dbReference>
<evidence type="ECO:0000256" key="1">
    <source>
        <dbReference type="SAM" id="SignalP"/>
    </source>
</evidence>
<dbReference type="SUPFAM" id="SSF50952">
    <property type="entry name" value="Soluble quinoprotein glucose dehydrogenase"/>
    <property type="match status" value="1"/>
</dbReference>
<reference evidence="3 4" key="1">
    <citation type="submission" date="2018-07" db="EMBL/GenBank/DDBJ databases">
        <title>Rhodosalinus sp. strain E84T genomic sequence and assembly.</title>
        <authorList>
            <person name="Liu Z.-W."/>
            <person name="Lu D.-C."/>
        </authorList>
    </citation>
    <scope>NUCLEOTIDE SEQUENCE [LARGE SCALE GENOMIC DNA]</scope>
    <source>
        <strain evidence="3 4">E84</strain>
    </source>
</reference>
<comment type="caution">
    <text evidence="3">The sequence shown here is derived from an EMBL/GenBank/DDBJ whole genome shotgun (WGS) entry which is preliminary data.</text>
</comment>
<dbReference type="Gene3D" id="2.120.10.30">
    <property type="entry name" value="TolB, C-terminal domain"/>
    <property type="match status" value="1"/>
</dbReference>
<feature type="chain" id="PRO_5016768920" evidence="1">
    <location>
        <begin position="22"/>
        <end position="406"/>
    </location>
</feature>
<keyword evidence="1" id="KW-0732">Signal</keyword>
<dbReference type="AlphaFoldDB" id="A0A365U3M1"/>
<dbReference type="InterPro" id="IPR011042">
    <property type="entry name" value="6-blade_b-propeller_TolB-like"/>
</dbReference>
<dbReference type="PANTHER" id="PTHR19328:SF75">
    <property type="entry name" value="ALDOSE SUGAR DEHYDROGENASE YLII"/>
    <property type="match status" value="1"/>
</dbReference>
<evidence type="ECO:0000313" key="3">
    <source>
        <dbReference type="EMBL" id="RBI82582.1"/>
    </source>
</evidence>
<accession>A0A365U3M1</accession>
<name>A0A365U3M1_9RHOB</name>
<dbReference type="Proteomes" id="UP000253370">
    <property type="component" value="Unassembled WGS sequence"/>
</dbReference>
<dbReference type="Pfam" id="PF07995">
    <property type="entry name" value="GSDH"/>
    <property type="match status" value="1"/>
</dbReference>
<dbReference type="RefSeq" id="WP_113290970.1">
    <property type="nucleotide sequence ID" value="NZ_QNTQ01000035.1"/>
</dbReference>
<keyword evidence="4" id="KW-1185">Reference proteome</keyword>
<evidence type="ECO:0000313" key="4">
    <source>
        <dbReference type="Proteomes" id="UP000253370"/>
    </source>
</evidence>
<gene>
    <name evidence="3" type="ORF">DRV85_18590</name>
</gene>
<feature type="signal peptide" evidence="1">
    <location>
        <begin position="1"/>
        <end position="21"/>
    </location>
</feature>